<evidence type="ECO:0000256" key="11">
    <source>
        <dbReference type="PROSITE-ProRule" id="PRU00560"/>
    </source>
</evidence>
<keyword evidence="16" id="KW-1185">Reference proteome</keyword>
<dbReference type="Pfam" id="PF00580">
    <property type="entry name" value="UvrD-helicase"/>
    <property type="match status" value="1"/>
</dbReference>
<feature type="binding site" evidence="11">
    <location>
        <begin position="26"/>
        <end position="33"/>
    </location>
    <ligand>
        <name>ATP</name>
        <dbReference type="ChEBI" id="CHEBI:30616"/>
    </ligand>
</feature>
<dbReference type="InterPro" id="IPR000212">
    <property type="entry name" value="DNA_helicase_UvrD/REP"/>
</dbReference>
<evidence type="ECO:0000259" key="14">
    <source>
        <dbReference type="PROSITE" id="PS51217"/>
    </source>
</evidence>
<name>A0A4R3THD2_9FIRM</name>
<dbReference type="Gene3D" id="3.40.50.300">
    <property type="entry name" value="P-loop containing nucleotide triphosphate hydrolases"/>
    <property type="match status" value="2"/>
</dbReference>
<dbReference type="PROSITE" id="PS51198">
    <property type="entry name" value="UVRD_HELICASE_ATP_BIND"/>
    <property type="match status" value="1"/>
</dbReference>
<gene>
    <name evidence="15" type="ORF">EDD61_106127</name>
</gene>
<evidence type="ECO:0000256" key="6">
    <source>
        <dbReference type="ARBA" id="ARBA00023125"/>
    </source>
</evidence>
<dbReference type="InterPro" id="IPR014017">
    <property type="entry name" value="DNA_helicase_UvrD-like_C"/>
</dbReference>
<evidence type="ECO:0000256" key="4">
    <source>
        <dbReference type="ARBA" id="ARBA00022806"/>
    </source>
</evidence>
<evidence type="ECO:0000256" key="12">
    <source>
        <dbReference type="SAM" id="MobiDB-lite"/>
    </source>
</evidence>
<dbReference type="AlphaFoldDB" id="A0A4R3THD2"/>
<feature type="domain" description="UvrD-like helicase C-terminal" evidence="14">
    <location>
        <begin position="286"/>
        <end position="561"/>
    </location>
</feature>
<dbReference type="GO" id="GO:0033202">
    <property type="term" value="C:DNA helicase complex"/>
    <property type="evidence" value="ECO:0007669"/>
    <property type="project" value="TreeGrafter"/>
</dbReference>
<keyword evidence="5 11" id="KW-0067">ATP-binding</keyword>
<dbReference type="EC" id="5.6.2.4" evidence="9"/>
<dbReference type="GO" id="GO:0005829">
    <property type="term" value="C:cytosol"/>
    <property type="evidence" value="ECO:0007669"/>
    <property type="project" value="TreeGrafter"/>
</dbReference>
<dbReference type="GO" id="GO:0005524">
    <property type="term" value="F:ATP binding"/>
    <property type="evidence" value="ECO:0007669"/>
    <property type="project" value="UniProtKB-UniRule"/>
</dbReference>
<dbReference type="EMBL" id="SMBP01000006">
    <property type="protein sequence ID" value="TCU60617.1"/>
    <property type="molecule type" value="Genomic_DNA"/>
</dbReference>
<dbReference type="CDD" id="cd17932">
    <property type="entry name" value="DEXQc_UvrD"/>
    <property type="match status" value="1"/>
</dbReference>
<dbReference type="InterPro" id="IPR014016">
    <property type="entry name" value="UvrD-like_ATP-bd"/>
</dbReference>
<evidence type="ECO:0000256" key="3">
    <source>
        <dbReference type="ARBA" id="ARBA00022801"/>
    </source>
</evidence>
<dbReference type="Pfam" id="PF13361">
    <property type="entry name" value="UvrD_C"/>
    <property type="match status" value="1"/>
</dbReference>
<keyword evidence="6" id="KW-0238">DNA-binding</keyword>
<evidence type="ECO:0000256" key="7">
    <source>
        <dbReference type="ARBA" id="ARBA00023235"/>
    </source>
</evidence>
<dbReference type="RefSeq" id="WP_132224397.1">
    <property type="nucleotide sequence ID" value="NZ_JANKBG010000005.1"/>
</dbReference>
<dbReference type="GO" id="GO:0000725">
    <property type="term" value="P:recombinational repair"/>
    <property type="evidence" value="ECO:0007669"/>
    <property type="project" value="TreeGrafter"/>
</dbReference>
<evidence type="ECO:0000256" key="5">
    <source>
        <dbReference type="ARBA" id="ARBA00022840"/>
    </source>
</evidence>
<evidence type="ECO:0000256" key="9">
    <source>
        <dbReference type="ARBA" id="ARBA00034808"/>
    </source>
</evidence>
<organism evidence="15 16">
    <name type="scientific">Longicatena caecimuris</name>
    <dbReference type="NCBI Taxonomy" id="1796635"/>
    <lineage>
        <taxon>Bacteria</taxon>
        <taxon>Bacillati</taxon>
        <taxon>Bacillota</taxon>
        <taxon>Erysipelotrichia</taxon>
        <taxon>Erysipelotrichales</taxon>
        <taxon>Erysipelotrichaceae</taxon>
        <taxon>Longicatena</taxon>
    </lineage>
</organism>
<evidence type="ECO:0000256" key="10">
    <source>
        <dbReference type="ARBA" id="ARBA00048988"/>
    </source>
</evidence>
<accession>A0A4R3THD2</accession>
<comment type="catalytic activity">
    <reaction evidence="8">
        <text>Couples ATP hydrolysis with the unwinding of duplex DNA by translocating in the 3'-5' direction.</text>
        <dbReference type="EC" id="5.6.2.4"/>
    </reaction>
</comment>
<keyword evidence="4 11" id="KW-0347">Helicase</keyword>
<dbReference type="SUPFAM" id="SSF52540">
    <property type="entry name" value="P-loop containing nucleoside triphosphate hydrolases"/>
    <property type="match status" value="1"/>
</dbReference>
<evidence type="ECO:0000313" key="16">
    <source>
        <dbReference type="Proteomes" id="UP000295773"/>
    </source>
</evidence>
<reference evidence="15 16" key="1">
    <citation type="submission" date="2019-03" db="EMBL/GenBank/DDBJ databases">
        <title>Genomic Encyclopedia of Type Strains, Phase IV (KMG-IV): sequencing the most valuable type-strain genomes for metagenomic binning, comparative biology and taxonomic classification.</title>
        <authorList>
            <person name="Goeker M."/>
        </authorList>
    </citation>
    <scope>NUCLEOTIDE SEQUENCE [LARGE SCALE GENOMIC DNA]</scope>
    <source>
        <strain evidence="15 16">DSM 29481</strain>
    </source>
</reference>
<evidence type="ECO:0000259" key="13">
    <source>
        <dbReference type="PROSITE" id="PS51198"/>
    </source>
</evidence>
<keyword evidence="3 11" id="KW-0378">Hydrolase</keyword>
<proteinExistence type="inferred from homology"/>
<evidence type="ECO:0000313" key="15">
    <source>
        <dbReference type="EMBL" id="TCU60617.1"/>
    </source>
</evidence>
<dbReference type="CDD" id="cd18807">
    <property type="entry name" value="SF1_C_UvrD"/>
    <property type="match status" value="1"/>
</dbReference>
<dbReference type="GO" id="GO:0043138">
    <property type="term" value="F:3'-5' DNA helicase activity"/>
    <property type="evidence" value="ECO:0007669"/>
    <property type="project" value="UniProtKB-EC"/>
</dbReference>
<comment type="caution">
    <text evidence="15">The sequence shown here is derived from an EMBL/GenBank/DDBJ whole genome shotgun (WGS) entry which is preliminary data.</text>
</comment>
<keyword evidence="7" id="KW-0413">Isomerase</keyword>
<comment type="catalytic activity">
    <reaction evidence="10">
        <text>ATP + H2O = ADP + phosphate + H(+)</text>
        <dbReference type="Rhea" id="RHEA:13065"/>
        <dbReference type="ChEBI" id="CHEBI:15377"/>
        <dbReference type="ChEBI" id="CHEBI:15378"/>
        <dbReference type="ChEBI" id="CHEBI:30616"/>
        <dbReference type="ChEBI" id="CHEBI:43474"/>
        <dbReference type="ChEBI" id="CHEBI:456216"/>
        <dbReference type="EC" id="5.6.2.4"/>
    </reaction>
</comment>
<feature type="domain" description="UvrD-like helicase ATP-binding" evidence="13">
    <location>
        <begin position="5"/>
        <end position="285"/>
    </location>
</feature>
<dbReference type="PROSITE" id="PS51217">
    <property type="entry name" value="UVRD_HELICASE_CTER"/>
    <property type="match status" value="1"/>
</dbReference>
<comment type="similarity">
    <text evidence="1">Belongs to the helicase family. UvrD subfamily.</text>
</comment>
<evidence type="ECO:0000256" key="1">
    <source>
        <dbReference type="ARBA" id="ARBA00009922"/>
    </source>
</evidence>
<sequence>MSFLEHLNKQQVEAVHTVDQHLRIIAGAGSGKTRVVTTRIAYLIEEMQVYPNKILAITFTNKAAKEMKERVEGMLGEVAKAVQISTIHSFCVRLLREDILEVGYPRNFTILDSDDQKSILRDAYKQMQIDVKSYSYNSMLGYISANKTNFVDPVMAKANAGPWAGEQIKADVYAYYEKRLKEMYGLDFDDLLIFAYRILKDKEEVRAKWQRRFTYIHVDEFQDVDNLQYAIIRLLVGDHSYLCVVGDPDQTIYTWRGAQVDIIMNFERDFPDSKTVILNQNYRSTQPILNGANALIRNNRNRIEKDLFTEVEGDNPIIHFTAMDDANEPVWVASRIMALSHSGVCYRDIAVLYRSNYLSRGLEKALLDFRIPYRIYGGIRFYDRAEIKDALSYLRLLAPKQEDDEKELYKNLSIKRIINMPKRGIGAKTMELIEQQAEHDNTNMYEIIKQYEIGKGKAKANIQAFVALIEECRQLVDEISIDQLLEKVLEDSGYLEMLREDKEIERLENIKELISDIADYVENNPQGSLQEYLQEISLYTDKEADSSGDFVQLMTIHAAKGLEFDNVFVYSLCEGIFPNDKSVIEGGQAALEEERRLAYVAFTRARKQLFLSDSYGYSYVLDKLKTTSRFVKELPEEYLEEVGAKPRNHFASDVDTFTGNAFLSSQAPQFHEEHQDDMIQTFPNDEETSMGGAKASQNDRKSEMKHKKKGRIRKGDLVNHSVFGDGVVIKLEGELAAIAFDKRFGIRKINVNHPSLSKK</sequence>
<protein>
    <recommendedName>
        <fullName evidence="9">DNA 3'-5' helicase</fullName>
        <ecNumber evidence="9">5.6.2.4</ecNumber>
    </recommendedName>
</protein>
<dbReference type="Gene3D" id="1.10.10.160">
    <property type="match status" value="1"/>
</dbReference>
<dbReference type="InterPro" id="IPR027417">
    <property type="entry name" value="P-loop_NTPase"/>
</dbReference>
<evidence type="ECO:0000256" key="8">
    <source>
        <dbReference type="ARBA" id="ARBA00034617"/>
    </source>
</evidence>
<dbReference type="GO" id="GO:0016887">
    <property type="term" value="F:ATP hydrolysis activity"/>
    <property type="evidence" value="ECO:0007669"/>
    <property type="project" value="RHEA"/>
</dbReference>
<dbReference type="GO" id="GO:0003677">
    <property type="term" value="F:DNA binding"/>
    <property type="evidence" value="ECO:0007669"/>
    <property type="project" value="UniProtKB-KW"/>
</dbReference>
<dbReference type="PANTHER" id="PTHR11070:SF2">
    <property type="entry name" value="ATP-DEPENDENT DNA HELICASE SRS2"/>
    <property type="match status" value="1"/>
</dbReference>
<dbReference type="PANTHER" id="PTHR11070">
    <property type="entry name" value="UVRD / RECB / PCRA DNA HELICASE FAMILY MEMBER"/>
    <property type="match status" value="1"/>
</dbReference>
<dbReference type="InterPro" id="IPR013986">
    <property type="entry name" value="DExx_box_DNA_helicase_dom_sf"/>
</dbReference>
<dbReference type="Proteomes" id="UP000295773">
    <property type="component" value="Unassembled WGS sequence"/>
</dbReference>
<keyword evidence="2 11" id="KW-0547">Nucleotide-binding</keyword>
<feature type="region of interest" description="Disordered" evidence="12">
    <location>
        <begin position="682"/>
        <end position="711"/>
    </location>
</feature>
<dbReference type="Gene3D" id="1.10.486.10">
    <property type="entry name" value="PCRA, domain 4"/>
    <property type="match status" value="1"/>
</dbReference>
<evidence type="ECO:0000256" key="2">
    <source>
        <dbReference type="ARBA" id="ARBA00022741"/>
    </source>
</evidence>